<evidence type="ECO:0000256" key="3">
    <source>
        <dbReference type="ARBA" id="ARBA00022989"/>
    </source>
</evidence>
<evidence type="ECO:0000256" key="1">
    <source>
        <dbReference type="ARBA" id="ARBA00004141"/>
    </source>
</evidence>
<sequence length="246" mass="28616">MAEKIDTPNEKEMNIVGHLAELRNRLLFTAIFFVVFFIGIFIFVEEIYYFIAQDIPFDLNITSPGDIIWVYFTFAGLGSLIVTMPILCLQLWLFIKPGLTKSERRLSILYVPAVFILFILGIVFGYFMFTNLILPFLLSLNNGMFNEIFTVEKYFRFLFRVLIPFALLFEIPVIIMFLTSIGILTPKFMRKTRKYAYFILLIIAALITPPDVVLQIVVAVPLFILYEISILLAERVYKKRQSKQQS</sequence>
<dbReference type="GO" id="GO:0043953">
    <property type="term" value="P:protein transport by the Tat complex"/>
    <property type="evidence" value="ECO:0007669"/>
    <property type="project" value="UniProtKB-UniRule"/>
</dbReference>
<keyword evidence="5" id="KW-0813">Transport</keyword>
<comment type="similarity">
    <text evidence="5">Belongs to the TatC family.</text>
</comment>
<dbReference type="NCBIfam" id="TIGR00945">
    <property type="entry name" value="tatC"/>
    <property type="match status" value="1"/>
</dbReference>
<reference evidence="6" key="1">
    <citation type="submission" date="2024-07" db="EMBL/GenBank/DDBJ databases">
        <title>Halotolerant mesophilic bacterium Ornithinibacillus sp. 4-3, sp. nov., isolated from soil.</title>
        <authorList>
            <person name="Sidarenka A.V."/>
            <person name="Guliayeva D.E."/>
            <person name="Leanovich S.I."/>
            <person name="Hileuskaya K.S."/>
            <person name="Akhremchuk A.E."/>
            <person name="Sikolenko M.A."/>
            <person name="Valentovich L.N."/>
        </authorList>
    </citation>
    <scope>NUCLEOTIDE SEQUENCE</scope>
    <source>
        <strain evidence="6">4-3</strain>
    </source>
</reference>
<comment type="subunit">
    <text evidence="5">Forms a complex with TatA.</text>
</comment>
<dbReference type="PRINTS" id="PR01840">
    <property type="entry name" value="TATCFAMILY"/>
</dbReference>
<evidence type="ECO:0000256" key="4">
    <source>
        <dbReference type="ARBA" id="ARBA00023136"/>
    </source>
</evidence>
<dbReference type="EMBL" id="CP162599">
    <property type="protein sequence ID" value="XDK31190.1"/>
    <property type="molecule type" value="Genomic_DNA"/>
</dbReference>
<comment type="subcellular location">
    <subcellularLocation>
        <location evidence="5">Cell membrane</location>
        <topology evidence="5">Multi-pass membrane protein</topology>
    </subcellularLocation>
    <subcellularLocation>
        <location evidence="1">Membrane</location>
        <topology evidence="1">Multi-pass membrane protein</topology>
    </subcellularLocation>
</comment>
<keyword evidence="5" id="KW-1003">Cell membrane</keyword>
<dbReference type="InterPro" id="IPR002033">
    <property type="entry name" value="TatC"/>
</dbReference>
<dbReference type="RefSeq" id="WP_368651918.1">
    <property type="nucleotide sequence ID" value="NZ_CP162599.1"/>
</dbReference>
<feature type="transmembrane region" description="Helical" evidence="5">
    <location>
        <begin position="71"/>
        <end position="95"/>
    </location>
</feature>
<feature type="transmembrane region" description="Helical" evidence="5">
    <location>
        <begin position="26"/>
        <end position="51"/>
    </location>
</feature>
<feature type="transmembrane region" description="Helical" evidence="5">
    <location>
        <begin position="195"/>
        <end position="210"/>
    </location>
</feature>
<proteinExistence type="inferred from homology"/>
<feature type="transmembrane region" description="Helical" evidence="5">
    <location>
        <begin position="157"/>
        <end position="183"/>
    </location>
</feature>
<dbReference type="AlphaFoldDB" id="A0AB39HLS6"/>
<dbReference type="GO" id="GO:0033281">
    <property type="term" value="C:TAT protein transport complex"/>
    <property type="evidence" value="ECO:0007669"/>
    <property type="project" value="UniProtKB-UniRule"/>
</dbReference>
<dbReference type="PANTHER" id="PTHR30371:SF4">
    <property type="entry name" value="SEC-INDEPENDENT PROTEIN TRANSLOCASE PROTEIN TATCD"/>
    <property type="match status" value="1"/>
</dbReference>
<evidence type="ECO:0000256" key="5">
    <source>
        <dbReference type="HAMAP-Rule" id="MF_00902"/>
    </source>
</evidence>
<keyword evidence="4 5" id="KW-0472">Membrane</keyword>
<dbReference type="PROSITE" id="PS01218">
    <property type="entry name" value="TATC"/>
    <property type="match status" value="1"/>
</dbReference>
<feature type="transmembrane region" description="Helical" evidence="5">
    <location>
        <begin position="107"/>
        <end position="137"/>
    </location>
</feature>
<dbReference type="InterPro" id="IPR019820">
    <property type="entry name" value="Sec-indep_translocase_CS"/>
</dbReference>
<keyword evidence="3 5" id="KW-1133">Transmembrane helix</keyword>
<evidence type="ECO:0000313" key="6">
    <source>
        <dbReference type="EMBL" id="XDK31190.1"/>
    </source>
</evidence>
<evidence type="ECO:0000256" key="2">
    <source>
        <dbReference type="ARBA" id="ARBA00022692"/>
    </source>
</evidence>
<dbReference type="Pfam" id="PF00902">
    <property type="entry name" value="TatC"/>
    <property type="match status" value="1"/>
</dbReference>
<comment type="function">
    <text evidence="5">Part of the twin-arginine translocation (Tat) system that transports large folded proteins containing a characteristic twin-arginine motif in their signal peptide across membranes.</text>
</comment>
<dbReference type="HAMAP" id="MF_00902">
    <property type="entry name" value="TatC"/>
    <property type="match status" value="1"/>
</dbReference>
<dbReference type="GO" id="GO:0065002">
    <property type="term" value="P:intracellular protein transmembrane transport"/>
    <property type="evidence" value="ECO:0007669"/>
    <property type="project" value="TreeGrafter"/>
</dbReference>
<gene>
    <name evidence="5 6" type="primary">tatC</name>
    <name evidence="6" type="ORF">AB4Y30_09050</name>
</gene>
<keyword evidence="5" id="KW-0811">Translocation</keyword>
<keyword evidence="5" id="KW-0653">Protein transport</keyword>
<keyword evidence="2 5" id="KW-0812">Transmembrane</keyword>
<name>A0AB39HLS6_9BACI</name>
<protein>
    <recommendedName>
        <fullName evidence="5">Sec-independent protein translocase protein TatC</fullName>
    </recommendedName>
</protein>
<dbReference type="PANTHER" id="PTHR30371">
    <property type="entry name" value="SEC-INDEPENDENT PROTEIN TRANSLOCASE PROTEIN TATC"/>
    <property type="match status" value="1"/>
</dbReference>
<comment type="caution">
    <text evidence="5">Lacks conserved residue(s) required for the propagation of feature annotation.</text>
</comment>
<organism evidence="6">
    <name type="scientific">Ornithinibacillus sp. 4-3</name>
    <dbReference type="NCBI Taxonomy" id="3231488"/>
    <lineage>
        <taxon>Bacteria</taxon>
        <taxon>Bacillati</taxon>
        <taxon>Bacillota</taxon>
        <taxon>Bacilli</taxon>
        <taxon>Bacillales</taxon>
        <taxon>Bacillaceae</taxon>
        <taxon>Ornithinibacillus</taxon>
    </lineage>
</organism>
<accession>A0AB39HLS6</accession>
<dbReference type="GO" id="GO:0009977">
    <property type="term" value="F:proton motive force dependent protein transmembrane transporter activity"/>
    <property type="evidence" value="ECO:0007669"/>
    <property type="project" value="TreeGrafter"/>
</dbReference>